<evidence type="ECO:0000259" key="4">
    <source>
        <dbReference type="PROSITE" id="PS51109"/>
    </source>
</evidence>
<protein>
    <recommendedName>
        <fullName evidence="4">G5 domain-containing protein</fullName>
    </recommendedName>
</protein>
<proteinExistence type="predicted"/>
<keyword evidence="3" id="KW-0812">Transmembrane</keyword>
<comment type="caution">
    <text evidence="5">The sequence shown here is derived from an EMBL/GenBank/DDBJ whole genome shotgun (WGS) entry which is preliminary data.</text>
</comment>
<gene>
    <name evidence="5" type="ORF">FE782_19780</name>
</gene>
<feature type="domain" description="G5" evidence="4">
    <location>
        <begin position="399"/>
        <end position="480"/>
    </location>
</feature>
<feature type="region of interest" description="Disordered" evidence="2">
    <location>
        <begin position="471"/>
        <end position="492"/>
    </location>
</feature>
<accession>A0A5R9GD77</accession>
<dbReference type="PANTHER" id="PTHR35788">
    <property type="entry name" value="EXPORTED PROTEIN-RELATED"/>
    <property type="match status" value="1"/>
</dbReference>
<evidence type="ECO:0000256" key="3">
    <source>
        <dbReference type="SAM" id="Phobius"/>
    </source>
</evidence>
<evidence type="ECO:0000313" key="5">
    <source>
        <dbReference type="EMBL" id="TLS50603.1"/>
    </source>
</evidence>
<dbReference type="PROSITE" id="PS51109">
    <property type="entry name" value="G5"/>
    <property type="match status" value="1"/>
</dbReference>
<reference evidence="5 6" key="1">
    <citation type="submission" date="2019-05" db="EMBL/GenBank/DDBJ databases">
        <authorList>
            <person name="Narsing Rao M.P."/>
            <person name="Li W.J."/>
        </authorList>
    </citation>
    <scope>NUCLEOTIDE SEQUENCE [LARGE SCALE GENOMIC DNA]</scope>
    <source>
        <strain evidence="5 6">SYSU_K30003</strain>
    </source>
</reference>
<dbReference type="OrthoDB" id="9813301at2"/>
<keyword evidence="1" id="KW-0732">Signal</keyword>
<name>A0A5R9GD77_9BACL</name>
<dbReference type="PANTHER" id="PTHR35788:SF1">
    <property type="entry name" value="EXPORTED PROTEIN"/>
    <property type="match status" value="1"/>
</dbReference>
<dbReference type="Proteomes" id="UP000309676">
    <property type="component" value="Unassembled WGS sequence"/>
</dbReference>
<keyword evidence="3" id="KW-0472">Membrane</keyword>
<organism evidence="5 6">
    <name type="scientific">Paenibacillus antri</name>
    <dbReference type="NCBI Taxonomy" id="2582848"/>
    <lineage>
        <taxon>Bacteria</taxon>
        <taxon>Bacillati</taxon>
        <taxon>Bacillota</taxon>
        <taxon>Bacilli</taxon>
        <taxon>Bacillales</taxon>
        <taxon>Paenibacillaceae</taxon>
        <taxon>Paenibacillus</taxon>
    </lineage>
</organism>
<dbReference type="InterPro" id="IPR052913">
    <property type="entry name" value="Glycopeptide_resist_protein"/>
</dbReference>
<dbReference type="AlphaFoldDB" id="A0A5R9GD77"/>
<feature type="compositionally biased region" description="Polar residues" evidence="2">
    <location>
        <begin position="471"/>
        <end position="480"/>
    </location>
</feature>
<dbReference type="SMART" id="SM01208">
    <property type="entry name" value="G5"/>
    <property type="match status" value="1"/>
</dbReference>
<dbReference type="Gene3D" id="2.20.230.10">
    <property type="entry name" value="Resuscitation-promoting factor rpfb"/>
    <property type="match status" value="1"/>
</dbReference>
<evidence type="ECO:0000256" key="2">
    <source>
        <dbReference type="SAM" id="MobiDB-lite"/>
    </source>
</evidence>
<feature type="compositionally biased region" description="Basic and acidic residues" evidence="2">
    <location>
        <begin position="481"/>
        <end position="492"/>
    </location>
</feature>
<keyword evidence="6" id="KW-1185">Reference proteome</keyword>
<sequence>MKPWVLRTMIVGVGIGLALTAGTALYGMQRTLPSGMTLSGWSVGGWEGEAFRAGLEERVAAIAGKDVSMTAKLPKGGGAVTRSVKLGELGLRTNAAAIAAETERLFEGPFWERVMLRWQWRGRELTLELGFEEAALAAAAKKRWPELYAAQPVDAKRTIVAGDRIVYTPEVTAPRIDEAKLPATALAALGGGTPGGEAASPGSGGLMPFPEALKPDGRLLSAEPLGFAMPIVQLQPKVTVASLKAQGIERVIASYTTSFATSKAGRKYNVSKTAAVVHDRLMAPGDVFDYAKIIKETEEKFGFREAPVILNGKMVPGIGGGICQVSTTLYNAVLRAGLEIVERRNHSLPVSYAPLGQDATFASGYINFKFRNSTDKYILIRTSSEGGRLTVKLFGSLDAGVTYEIKSVTLQEIDPPTKYVKNASLPKGSVKLLQRGKPGYVVETYRYKKVNGKIVDKERISKDTYKAQPSLYASNAGGTSSDDRKHDAKSEHIVEDGVFAPVFDEPGEEI</sequence>
<feature type="transmembrane region" description="Helical" evidence="3">
    <location>
        <begin position="6"/>
        <end position="26"/>
    </location>
</feature>
<evidence type="ECO:0000313" key="6">
    <source>
        <dbReference type="Proteomes" id="UP000309676"/>
    </source>
</evidence>
<dbReference type="EMBL" id="VCIW01000014">
    <property type="protein sequence ID" value="TLS50603.1"/>
    <property type="molecule type" value="Genomic_DNA"/>
</dbReference>
<dbReference type="Pfam" id="PF04294">
    <property type="entry name" value="VanW"/>
    <property type="match status" value="1"/>
</dbReference>
<keyword evidence="3" id="KW-1133">Transmembrane helix</keyword>
<dbReference type="RefSeq" id="WP_138195970.1">
    <property type="nucleotide sequence ID" value="NZ_VCIW01000014.1"/>
</dbReference>
<evidence type="ECO:0000256" key="1">
    <source>
        <dbReference type="ARBA" id="ARBA00022729"/>
    </source>
</evidence>
<dbReference type="Pfam" id="PF07501">
    <property type="entry name" value="G5"/>
    <property type="match status" value="1"/>
</dbReference>
<dbReference type="InterPro" id="IPR011098">
    <property type="entry name" value="G5_dom"/>
</dbReference>
<dbReference type="InterPro" id="IPR007391">
    <property type="entry name" value="Vancomycin_resist_VanW"/>
</dbReference>